<dbReference type="GO" id="GO:0003700">
    <property type="term" value="F:DNA-binding transcription factor activity"/>
    <property type="evidence" value="ECO:0007669"/>
    <property type="project" value="InterPro"/>
</dbReference>
<protein>
    <submittedName>
        <fullName evidence="5">DNA-binding transcriptional regulator, MerR family</fullName>
    </submittedName>
</protein>
<dbReference type="InterPro" id="IPR047057">
    <property type="entry name" value="MerR_fam"/>
</dbReference>
<dbReference type="PANTHER" id="PTHR30204:SF94">
    <property type="entry name" value="HEAVY METAL-DEPENDENT TRANSCRIPTIONAL REGULATOR HI_0293-RELATED"/>
    <property type="match status" value="1"/>
</dbReference>
<keyword evidence="3" id="KW-0804">Transcription</keyword>
<accession>A0A1M6LXH6</accession>
<evidence type="ECO:0000256" key="2">
    <source>
        <dbReference type="ARBA" id="ARBA00023125"/>
    </source>
</evidence>
<evidence type="ECO:0000259" key="4">
    <source>
        <dbReference type="PROSITE" id="PS50937"/>
    </source>
</evidence>
<dbReference type="GO" id="GO:0003677">
    <property type="term" value="F:DNA binding"/>
    <property type="evidence" value="ECO:0007669"/>
    <property type="project" value="UniProtKB-KW"/>
</dbReference>
<evidence type="ECO:0000256" key="1">
    <source>
        <dbReference type="ARBA" id="ARBA00023015"/>
    </source>
</evidence>
<dbReference type="InterPro" id="IPR009061">
    <property type="entry name" value="DNA-bd_dom_put_sf"/>
</dbReference>
<dbReference type="AlphaFoldDB" id="A0A1M6LXH6"/>
<dbReference type="CDD" id="cd00592">
    <property type="entry name" value="HTH_MerR-like"/>
    <property type="match status" value="1"/>
</dbReference>
<organism evidence="5 6">
    <name type="scientific">Anaerocolumna jejuensis DSM 15929</name>
    <dbReference type="NCBI Taxonomy" id="1121322"/>
    <lineage>
        <taxon>Bacteria</taxon>
        <taxon>Bacillati</taxon>
        <taxon>Bacillota</taxon>
        <taxon>Clostridia</taxon>
        <taxon>Lachnospirales</taxon>
        <taxon>Lachnospiraceae</taxon>
        <taxon>Anaerocolumna</taxon>
    </lineage>
</organism>
<dbReference type="InterPro" id="IPR000551">
    <property type="entry name" value="MerR-type_HTH_dom"/>
</dbReference>
<dbReference type="Pfam" id="PF13411">
    <property type="entry name" value="MerR_1"/>
    <property type="match status" value="1"/>
</dbReference>
<keyword evidence="6" id="KW-1185">Reference proteome</keyword>
<evidence type="ECO:0000256" key="3">
    <source>
        <dbReference type="ARBA" id="ARBA00023163"/>
    </source>
</evidence>
<dbReference type="Proteomes" id="UP000184386">
    <property type="component" value="Unassembled WGS sequence"/>
</dbReference>
<dbReference type="EMBL" id="FRAC01000007">
    <property type="protein sequence ID" value="SHJ75947.1"/>
    <property type="molecule type" value="Genomic_DNA"/>
</dbReference>
<reference evidence="5 6" key="1">
    <citation type="submission" date="2016-11" db="EMBL/GenBank/DDBJ databases">
        <authorList>
            <person name="Jaros S."/>
            <person name="Januszkiewicz K."/>
            <person name="Wedrychowicz H."/>
        </authorList>
    </citation>
    <scope>NUCLEOTIDE SEQUENCE [LARGE SCALE GENOMIC DNA]</scope>
    <source>
        <strain evidence="5 6">DSM 15929</strain>
    </source>
</reference>
<dbReference type="OrthoDB" id="9811174at2"/>
<evidence type="ECO:0000313" key="6">
    <source>
        <dbReference type="Proteomes" id="UP000184386"/>
    </source>
</evidence>
<dbReference type="SUPFAM" id="SSF46955">
    <property type="entry name" value="Putative DNA-binding domain"/>
    <property type="match status" value="1"/>
</dbReference>
<dbReference type="PROSITE" id="PS50937">
    <property type="entry name" value="HTH_MERR_2"/>
    <property type="match status" value="1"/>
</dbReference>
<proteinExistence type="predicted"/>
<dbReference type="SMART" id="SM00422">
    <property type="entry name" value="HTH_MERR"/>
    <property type="match status" value="1"/>
</dbReference>
<dbReference type="Gene3D" id="1.10.1660.10">
    <property type="match status" value="1"/>
</dbReference>
<feature type="domain" description="HTH merR-type" evidence="4">
    <location>
        <begin position="4"/>
        <end position="73"/>
    </location>
</feature>
<dbReference type="STRING" id="1121322.SAMN02745136_00756"/>
<dbReference type="RefSeq" id="WP_073273120.1">
    <property type="nucleotide sequence ID" value="NZ_FRAC01000007.1"/>
</dbReference>
<keyword evidence="2 5" id="KW-0238">DNA-binding</keyword>
<evidence type="ECO:0000313" key="5">
    <source>
        <dbReference type="EMBL" id="SHJ75947.1"/>
    </source>
</evidence>
<name>A0A1M6LXH6_9FIRM</name>
<dbReference type="PANTHER" id="PTHR30204">
    <property type="entry name" value="REDOX-CYCLING DRUG-SENSING TRANSCRIPTIONAL ACTIVATOR SOXR"/>
    <property type="match status" value="1"/>
</dbReference>
<sequence length="327" mass="38263">MDNLIKIKDVSSKYSITARTLRYYEDMGLINSTRSDDYAYRMYDENAVRRLEQILILRKLNISIKDIQRIFSTSSSEIVLEVLEKKVQNIDDEVALLHELKDIVLDFIREIERVDFADNSDIKLLYGKAKELETQLISVDYIGKPSNINRLIEITEKLDKKIPDVMVVRIPSFKAVTCGDQPWGEMFKEGGYMYQLWQYCHLYKSVIFDCFDFLLTKNDKAEWICAVKDDVTNADVSPFKLIDFPGGLYAMAVSIDEDNESIQKVEDKVSRWIEGTNFELDNSSNVMFNMPYLYEDGRDTAYRDIEKGLGYKQMQRYFPIKLKDDFR</sequence>
<gene>
    <name evidence="5" type="ORF">SAMN02745136_00756</name>
</gene>
<keyword evidence="1" id="KW-0805">Transcription regulation</keyword>